<evidence type="ECO:0000313" key="3">
    <source>
        <dbReference type="EMBL" id="CAE7215596.1"/>
    </source>
</evidence>
<evidence type="ECO:0000313" key="4">
    <source>
        <dbReference type="Proteomes" id="UP000604046"/>
    </source>
</evidence>
<feature type="domain" description="Kinesin motor" evidence="2">
    <location>
        <begin position="1"/>
        <end position="213"/>
    </location>
</feature>
<dbReference type="GO" id="GO:0003777">
    <property type="term" value="F:microtubule motor activity"/>
    <property type="evidence" value="ECO:0007669"/>
    <property type="project" value="InterPro"/>
</dbReference>
<organism evidence="3 4">
    <name type="scientific">Symbiodinium natans</name>
    <dbReference type="NCBI Taxonomy" id="878477"/>
    <lineage>
        <taxon>Eukaryota</taxon>
        <taxon>Sar</taxon>
        <taxon>Alveolata</taxon>
        <taxon>Dinophyceae</taxon>
        <taxon>Suessiales</taxon>
        <taxon>Symbiodiniaceae</taxon>
        <taxon>Symbiodinium</taxon>
    </lineage>
</organism>
<dbReference type="Pfam" id="PF00225">
    <property type="entry name" value="Kinesin"/>
    <property type="match status" value="1"/>
</dbReference>
<reference evidence="3" key="1">
    <citation type="submission" date="2021-02" db="EMBL/GenBank/DDBJ databases">
        <authorList>
            <person name="Dougan E. K."/>
            <person name="Rhodes N."/>
            <person name="Thang M."/>
            <person name="Chan C."/>
        </authorList>
    </citation>
    <scope>NUCLEOTIDE SEQUENCE</scope>
</reference>
<evidence type="ECO:0000256" key="1">
    <source>
        <dbReference type="PROSITE-ProRule" id="PRU00283"/>
    </source>
</evidence>
<dbReference type="AlphaFoldDB" id="A0A812JTU5"/>
<dbReference type="OrthoDB" id="3176171at2759"/>
<dbReference type="PANTHER" id="PTHR47969">
    <property type="entry name" value="CHROMOSOME-ASSOCIATED KINESIN KIF4A-RELATED"/>
    <property type="match status" value="1"/>
</dbReference>
<comment type="caution">
    <text evidence="3">The sequence shown here is derived from an EMBL/GenBank/DDBJ whole genome shotgun (WGS) entry which is preliminary data.</text>
</comment>
<dbReference type="InterPro" id="IPR027417">
    <property type="entry name" value="P-loop_NTPase"/>
</dbReference>
<keyword evidence="1" id="KW-0547">Nucleotide-binding</keyword>
<dbReference type="GO" id="GO:0005524">
    <property type="term" value="F:ATP binding"/>
    <property type="evidence" value="ECO:0007669"/>
    <property type="project" value="UniProtKB-UniRule"/>
</dbReference>
<dbReference type="PRINTS" id="PR00380">
    <property type="entry name" value="KINESINHEAVY"/>
</dbReference>
<dbReference type="Gene3D" id="3.40.850.10">
    <property type="entry name" value="Kinesin motor domain"/>
    <property type="match status" value="1"/>
</dbReference>
<dbReference type="GO" id="GO:0008017">
    <property type="term" value="F:microtubule binding"/>
    <property type="evidence" value="ECO:0007669"/>
    <property type="project" value="InterPro"/>
</dbReference>
<evidence type="ECO:0000259" key="2">
    <source>
        <dbReference type="PROSITE" id="PS50067"/>
    </source>
</evidence>
<dbReference type="SMART" id="SM00129">
    <property type="entry name" value="KISc"/>
    <property type="match status" value="1"/>
</dbReference>
<dbReference type="GO" id="GO:0007018">
    <property type="term" value="P:microtubule-based movement"/>
    <property type="evidence" value="ECO:0007669"/>
    <property type="project" value="InterPro"/>
</dbReference>
<dbReference type="EMBL" id="CAJNDS010000526">
    <property type="protein sequence ID" value="CAE7215596.1"/>
    <property type="molecule type" value="Genomic_DNA"/>
</dbReference>
<dbReference type="SUPFAM" id="SSF52540">
    <property type="entry name" value="P-loop containing nucleoside triphosphate hydrolases"/>
    <property type="match status" value="1"/>
</dbReference>
<dbReference type="GO" id="GO:0051231">
    <property type="term" value="P:spindle elongation"/>
    <property type="evidence" value="ECO:0007669"/>
    <property type="project" value="TreeGrafter"/>
</dbReference>
<keyword evidence="1" id="KW-0067">ATP-binding</keyword>
<proteinExistence type="inferred from homology"/>
<comment type="similarity">
    <text evidence="1">Belongs to the TRAFAC class myosin-kinesin ATPase superfamily. Kinesin family.</text>
</comment>
<dbReference type="PANTHER" id="PTHR47969:SF29">
    <property type="entry name" value="KINESIN-LIKE PROTEIN"/>
    <property type="match status" value="1"/>
</dbReference>
<dbReference type="Proteomes" id="UP000604046">
    <property type="component" value="Unassembled WGS sequence"/>
</dbReference>
<feature type="non-terminal residue" evidence="3">
    <location>
        <position position="1"/>
    </location>
</feature>
<dbReference type="GO" id="GO:0005875">
    <property type="term" value="C:microtubule associated complex"/>
    <property type="evidence" value="ECO:0007669"/>
    <property type="project" value="TreeGrafter"/>
</dbReference>
<name>A0A812JTU5_9DINO</name>
<sequence>VSGDRAILVRVGVANQFRKYSFDACLPEDRSQKQVFQESGVTCLLDAALSGYAATVLAYGQTGSGKTYTMMGRSSSSDRTSECGDEVKRNDGLVIRAARRLFRQIGDSDGGSRISVGASFAEIFNAPGAVNECICDLLNPDAGHLQVRFSQKHGFFISDLAVAECRTLADVRAVLEAGLQNRRVNAHALNRESSRTHALPGTETLRAGNQSGF</sequence>
<dbReference type="InterPro" id="IPR036961">
    <property type="entry name" value="Kinesin_motor_dom_sf"/>
</dbReference>
<feature type="binding site" evidence="1">
    <location>
        <begin position="60"/>
        <end position="67"/>
    </location>
    <ligand>
        <name>ATP</name>
        <dbReference type="ChEBI" id="CHEBI:30616"/>
    </ligand>
</feature>
<dbReference type="InterPro" id="IPR027640">
    <property type="entry name" value="Kinesin-like_fam"/>
</dbReference>
<gene>
    <name evidence="3" type="primary">KIN12A</name>
    <name evidence="3" type="ORF">SNAT2548_LOCUS7562</name>
</gene>
<accession>A0A812JTU5</accession>
<keyword evidence="4" id="KW-1185">Reference proteome</keyword>
<dbReference type="PROSITE" id="PS50067">
    <property type="entry name" value="KINESIN_MOTOR_2"/>
    <property type="match status" value="1"/>
</dbReference>
<keyword evidence="1" id="KW-0505">Motor protein</keyword>
<dbReference type="InterPro" id="IPR001752">
    <property type="entry name" value="Kinesin_motor_dom"/>
</dbReference>
<protein>
    <submittedName>
        <fullName evidence="3">KIN12A protein</fullName>
    </submittedName>
</protein>
<dbReference type="GO" id="GO:0007052">
    <property type="term" value="P:mitotic spindle organization"/>
    <property type="evidence" value="ECO:0007669"/>
    <property type="project" value="TreeGrafter"/>
</dbReference>